<feature type="region of interest" description="Disordered" evidence="1">
    <location>
        <begin position="261"/>
        <end position="320"/>
    </location>
</feature>
<protein>
    <submittedName>
        <fullName evidence="3">Uncharacterized protein</fullName>
    </submittedName>
</protein>
<feature type="transmembrane region" description="Helical" evidence="2">
    <location>
        <begin position="179"/>
        <end position="199"/>
    </location>
</feature>
<keyword evidence="2" id="KW-0472">Membrane</keyword>
<feature type="transmembrane region" description="Helical" evidence="2">
    <location>
        <begin position="53"/>
        <end position="74"/>
    </location>
</feature>
<feature type="transmembrane region" description="Helical" evidence="2">
    <location>
        <begin position="371"/>
        <end position="397"/>
    </location>
</feature>
<evidence type="ECO:0000256" key="1">
    <source>
        <dbReference type="SAM" id="MobiDB-lite"/>
    </source>
</evidence>
<gene>
    <name evidence="3" type="ORF">C2R22_03065</name>
</gene>
<dbReference type="InterPro" id="IPR006311">
    <property type="entry name" value="TAT_signal"/>
</dbReference>
<dbReference type="AlphaFoldDB" id="A0A2I8VFQ0"/>
<feature type="transmembrane region" description="Helical" evidence="2">
    <location>
        <begin position="125"/>
        <end position="149"/>
    </location>
</feature>
<dbReference type="Proteomes" id="UP000236584">
    <property type="component" value="Chromosome"/>
</dbReference>
<feature type="compositionally biased region" description="Basic and acidic residues" evidence="1">
    <location>
        <begin position="282"/>
        <end position="297"/>
    </location>
</feature>
<feature type="transmembrane region" description="Helical" evidence="2">
    <location>
        <begin position="211"/>
        <end position="235"/>
    </location>
</feature>
<evidence type="ECO:0000256" key="2">
    <source>
        <dbReference type="SAM" id="Phobius"/>
    </source>
</evidence>
<feature type="transmembrane region" description="Helical" evidence="2">
    <location>
        <begin position="470"/>
        <end position="490"/>
    </location>
</feature>
<feature type="transmembrane region" description="Helical" evidence="2">
    <location>
        <begin position="344"/>
        <end position="365"/>
    </location>
</feature>
<dbReference type="EMBL" id="CP026309">
    <property type="protein sequence ID" value="AUV80760.1"/>
    <property type="molecule type" value="Genomic_DNA"/>
</dbReference>
<name>A0A2I8VFQ0_9EURY</name>
<reference evidence="3 4" key="1">
    <citation type="submission" date="2018-01" db="EMBL/GenBank/DDBJ databases">
        <title>Complete genome sequence of Salinigranum rubrum GX10T, an extremely halophilic archaeon isolated from a marine solar saltern.</title>
        <authorList>
            <person name="Han S."/>
        </authorList>
    </citation>
    <scope>NUCLEOTIDE SEQUENCE [LARGE SCALE GENOMIC DNA]</scope>
    <source>
        <strain evidence="3 4">GX10</strain>
    </source>
</reference>
<evidence type="ECO:0000313" key="4">
    <source>
        <dbReference type="Proteomes" id="UP000236584"/>
    </source>
</evidence>
<evidence type="ECO:0000313" key="3">
    <source>
        <dbReference type="EMBL" id="AUV80760.1"/>
    </source>
</evidence>
<feature type="transmembrane region" description="Helical" evidence="2">
    <location>
        <begin position="511"/>
        <end position="531"/>
    </location>
</feature>
<keyword evidence="2" id="KW-0812">Transmembrane</keyword>
<keyword evidence="4" id="KW-1185">Reference proteome</keyword>
<dbReference type="PROSITE" id="PS51318">
    <property type="entry name" value="TAT"/>
    <property type="match status" value="1"/>
</dbReference>
<dbReference type="KEGG" id="srub:C2R22_03065"/>
<accession>A0A2I8VFQ0</accession>
<feature type="compositionally biased region" description="Low complexity" evidence="1">
    <location>
        <begin position="302"/>
        <end position="320"/>
    </location>
</feature>
<sequence length="535" mass="57054">MNPEKPLRRRRLVSARAIGAFVGCLLALVGLARPALAHAGSLSGSLQSAQAPFWLVVVTGGGVVAASFLFATFVTDHEVIREVNDRRLRLPVGGVRPLVPVVRALGVLGLLAVLVVGVVGPRDPLLNLAVLTVWVGWWAGYTMSTYLLADSWPLVNPWLTLSSLVERVRGRVGTDRARTLPEALGVWPSVAGLLGLVWLEVVSPVGERPSTLVAVVAGYTLVTLAGAAVYGRVWFDRVDPVARVFRLYGLVAPIRRGDPIIEPPEAARGRPQTAHDGGVALPDERDGERAEGDREGTEPGETEGTAAVRRSTTTAEERTGAAATLTLPGTALVRYPRAMGRDDVAFVVALLWATTYDGLVSTPAWNGVVRALALVVPPLLTHLVTAVVGFGLFLLVYHASTRFVGETAETYVTTRFVAGWFAPALVPIAAGYHVAHFLGYFLSLAPALGTLALSPLSAPTSVPLLSLPAWFGSLQLGFVVAGHLLAVWVAHARAFELFPGRLQPIRSQYPFVVVMIVYTMTSLWIVAQPFAAPVT</sequence>
<proteinExistence type="predicted"/>
<keyword evidence="2" id="KW-1133">Transmembrane helix</keyword>
<organism evidence="3 4">
    <name type="scientific">Salinigranum rubrum</name>
    <dbReference type="NCBI Taxonomy" id="755307"/>
    <lineage>
        <taxon>Archaea</taxon>
        <taxon>Methanobacteriati</taxon>
        <taxon>Methanobacteriota</taxon>
        <taxon>Stenosarchaea group</taxon>
        <taxon>Halobacteria</taxon>
        <taxon>Halobacteriales</taxon>
        <taxon>Haloferacaceae</taxon>
        <taxon>Salinigranum</taxon>
    </lineage>
</organism>
<feature type="transmembrane region" description="Helical" evidence="2">
    <location>
        <begin position="95"/>
        <end position="119"/>
    </location>
</feature>